<proteinExistence type="inferred from homology"/>
<feature type="transmembrane region" description="Helical" evidence="6">
    <location>
        <begin position="53"/>
        <end position="74"/>
    </location>
</feature>
<comment type="similarity">
    <text evidence="2">Belongs to the drug/metabolite transporter (DMT) superfamily. 10 TMS drug/metabolite exporter (DME) (TC 2.A.7.3) family.</text>
</comment>
<accession>A0A1E5XP60</accession>
<sequence>MSQVSSTTKSSAATAGATFMLVAAMAFAGSNLLQSVLPTPVEYGGYGMSSTGMVFWQYLIAGILSLPLIFRIGIDKLRTSHPLAHEVRAFVSALGAHVFVYGFASGVPIWQMVTLLATGPLFIILGSTLFLGERASAARLVAAIAGFVGAIIISDVTAGSLGWTALVPIVAAALWATTDVLTKYLTLKGESPETLTISLLVLITPNHLLILVAVWALGIGAPGLLPVGLTDNVFALPSGTALWLLLLLGVLTGFAQYLMAYAYKAADATYLQPFGDTKVPLSGLLGWLILGQVPSVWFWPGAALIVAASVFIYWVESRNRTPTLATA</sequence>
<evidence type="ECO:0000259" key="7">
    <source>
        <dbReference type="Pfam" id="PF00892"/>
    </source>
</evidence>
<dbReference type="InterPro" id="IPR037185">
    <property type="entry name" value="EmrE-like"/>
</dbReference>
<evidence type="ECO:0000256" key="2">
    <source>
        <dbReference type="ARBA" id="ARBA00009853"/>
    </source>
</evidence>
<dbReference type="SUPFAM" id="SSF103481">
    <property type="entry name" value="Multidrug resistance efflux transporter EmrE"/>
    <property type="match status" value="2"/>
</dbReference>
<keyword evidence="5 6" id="KW-0472">Membrane</keyword>
<reference evidence="8 9" key="1">
    <citation type="journal article" date="2015" name="Genome Announc.">
        <title>Genome Assemblies of Three Soil-Associated Devosia species: D. insulae, D. limi, and D. soli.</title>
        <authorList>
            <person name="Hassan Y.I."/>
            <person name="Lepp D."/>
            <person name="Zhou T."/>
        </authorList>
    </citation>
    <scope>NUCLEOTIDE SEQUENCE [LARGE SCALE GENOMIC DNA]</scope>
    <source>
        <strain evidence="8 9">DS-56</strain>
    </source>
</reference>
<dbReference type="PANTHER" id="PTHR22911:SF6">
    <property type="entry name" value="SOLUTE CARRIER FAMILY 35 MEMBER G1"/>
    <property type="match status" value="1"/>
</dbReference>
<evidence type="ECO:0000256" key="5">
    <source>
        <dbReference type="ARBA" id="ARBA00023136"/>
    </source>
</evidence>
<protein>
    <recommendedName>
        <fullName evidence="7">EamA domain-containing protein</fullName>
    </recommendedName>
</protein>
<evidence type="ECO:0000256" key="1">
    <source>
        <dbReference type="ARBA" id="ARBA00004141"/>
    </source>
</evidence>
<comment type="caution">
    <text evidence="8">The sequence shown here is derived from an EMBL/GenBank/DDBJ whole genome shotgun (WGS) entry which is preliminary data.</text>
</comment>
<feature type="domain" description="EamA" evidence="7">
    <location>
        <begin position="165"/>
        <end position="313"/>
    </location>
</feature>
<keyword evidence="9" id="KW-1185">Reference proteome</keyword>
<dbReference type="GO" id="GO:0016020">
    <property type="term" value="C:membrane"/>
    <property type="evidence" value="ECO:0007669"/>
    <property type="project" value="UniProtKB-SubCell"/>
</dbReference>
<dbReference type="RefSeq" id="WP_069910421.1">
    <property type="nucleotide sequence ID" value="NZ_LAJE02000214.1"/>
</dbReference>
<dbReference type="OrthoDB" id="9812899at2"/>
<evidence type="ECO:0000313" key="8">
    <source>
        <dbReference type="EMBL" id="OEO30359.1"/>
    </source>
</evidence>
<keyword evidence="4 6" id="KW-1133">Transmembrane helix</keyword>
<dbReference type="InterPro" id="IPR000620">
    <property type="entry name" value="EamA_dom"/>
</dbReference>
<name>A0A1E5XP60_9HYPH</name>
<feature type="transmembrane region" description="Helical" evidence="6">
    <location>
        <begin position="12"/>
        <end position="33"/>
    </location>
</feature>
<evidence type="ECO:0000256" key="3">
    <source>
        <dbReference type="ARBA" id="ARBA00022692"/>
    </source>
</evidence>
<comment type="subcellular location">
    <subcellularLocation>
        <location evidence="1">Membrane</location>
        <topology evidence="1">Multi-pass membrane protein</topology>
    </subcellularLocation>
</comment>
<feature type="transmembrane region" description="Helical" evidence="6">
    <location>
        <begin position="296"/>
        <end position="315"/>
    </location>
</feature>
<evidence type="ECO:0000256" key="6">
    <source>
        <dbReference type="SAM" id="Phobius"/>
    </source>
</evidence>
<evidence type="ECO:0000313" key="9">
    <source>
        <dbReference type="Proteomes" id="UP000095463"/>
    </source>
</evidence>
<dbReference type="PANTHER" id="PTHR22911">
    <property type="entry name" value="ACYL-MALONYL CONDENSING ENZYME-RELATED"/>
    <property type="match status" value="1"/>
</dbReference>
<feature type="domain" description="EamA" evidence="7">
    <location>
        <begin position="16"/>
        <end position="154"/>
    </location>
</feature>
<keyword evidence="3 6" id="KW-0812">Transmembrane</keyword>
<dbReference type="EMBL" id="LAJE02000214">
    <property type="protein sequence ID" value="OEO30359.1"/>
    <property type="molecule type" value="Genomic_DNA"/>
</dbReference>
<feature type="transmembrane region" description="Helical" evidence="6">
    <location>
        <begin position="241"/>
        <end position="263"/>
    </location>
</feature>
<dbReference type="Proteomes" id="UP000095463">
    <property type="component" value="Unassembled WGS sequence"/>
</dbReference>
<feature type="transmembrane region" description="Helical" evidence="6">
    <location>
        <begin position="86"/>
        <end position="103"/>
    </location>
</feature>
<dbReference type="AlphaFoldDB" id="A0A1E5XP60"/>
<organism evidence="8 9">
    <name type="scientific">Devosia insulae DS-56</name>
    <dbReference type="NCBI Taxonomy" id="1116389"/>
    <lineage>
        <taxon>Bacteria</taxon>
        <taxon>Pseudomonadati</taxon>
        <taxon>Pseudomonadota</taxon>
        <taxon>Alphaproteobacteria</taxon>
        <taxon>Hyphomicrobiales</taxon>
        <taxon>Devosiaceae</taxon>
        <taxon>Devosia</taxon>
    </lineage>
</organism>
<dbReference type="Pfam" id="PF00892">
    <property type="entry name" value="EamA"/>
    <property type="match status" value="2"/>
</dbReference>
<evidence type="ECO:0000256" key="4">
    <source>
        <dbReference type="ARBA" id="ARBA00022989"/>
    </source>
</evidence>
<feature type="transmembrane region" description="Helical" evidence="6">
    <location>
        <begin position="109"/>
        <end position="130"/>
    </location>
</feature>
<feature type="transmembrane region" description="Helical" evidence="6">
    <location>
        <begin position="194"/>
        <end position="221"/>
    </location>
</feature>
<gene>
    <name evidence="8" type="ORF">VW23_021700</name>
</gene>